<keyword evidence="3" id="KW-1185">Reference proteome</keyword>
<accession>A0AAV4P9F1</accession>
<reference evidence="2 3" key="1">
    <citation type="submission" date="2021-06" db="EMBL/GenBank/DDBJ databases">
        <title>Caerostris extrusa draft genome.</title>
        <authorList>
            <person name="Kono N."/>
            <person name="Arakawa K."/>
        </authorList>
    </citation>
    <scope>NUCLEOTIDE SEQUENCE [LARGE SCALE GENOMIC DNA]</scope>
</reference>
<dbReference type="Proteomes" id="UP001054945">
    <property type="component" value="Unassembled WGS sequence"/>
</dbReference>
<keyword evidence="1" id="KW-1133">Transmembrane helix</keyword>
<dbReference type="AlphaFoldDB" id="A0AAV4P9F1"/>
<proteinExistence type="predicted"/>
<sequence length="197" mass="22263">MSGLFCSFLFTKYFIFATLIIVILYHTQVRTVKKVFIKNLFNCIVLASYGKLFMLPVLIWSKDEEYCEILIIFFIFLSQLQIMRVTTNLSSLVIVVLLIGISELGLLFVVNTVTDDVSAAATNELAERAKQAVQRLSCGIAKRDKDSAARLKTDLLLENRLTLWKIYIFSRSLVITSFGTLLTYGILLGTLGKENVK</sequence>
<evidence type="ECO:0000313" key="2">
    <source>
        <dbReference type="EMBL" id="GIX92630.1"/>
    </source>
</evidence>
<name>A0AAV4P9F1_CAEEX</name>
<feature type="transmembrane region" description="Helical" evidence="1">
    <location>
        <begin position="6"/>
        <end position="27"/>
    </location>
</feature>
<dbReference type="EMBL" id="BPLR01021707">
    <property type="protein sequence ID" value="GIX92630.1"/>
    <property type="molecule type" value="Genomic_DNA"/>
</dbReference>
<feature type="transmembrane region" description="Helical" evidence="1">
    <location>
        <begin position="166"/>
        <end position="191"/>
    </location>
</feature>
<evidence type="ECO:0000256" key="1">
    <source>
        <dbReference type="SAM" id="Phobius"/>
    </source>
</evidence>
<gene>
    <name evidence="2" type="primary">Arv1</name>
    <name evidence="2" type="ORF">CEXT_254922</name>
</gene>
<keyword evidence="1" id="KW-0472">Membrane</keyword>
<feature type="transmembrane region" description="Helical" evidence="1">
    <location>
        <begin position="39"/>
        <end position="60"/>
    </location>
</feature>
<evidence type="ECO:0000313" key="3">
    <source>
        <dbReference type="Proteomes" id="UP001054945"/>
    </source>
</evidence>
<feature type="transmembrane region" description="Helical" evidence="1">
    <location>
        <begin position="66"/>
        <end position="82"/>
    </location>
</feature>
<comment type="caution">
    <text evidence="2">The sequence shown here is derived from an EMBL/GenBank/DDBJ whole genome shotgun (WGS) entry which is preliminary data.</text>
</comment>
<organism evidence="2 3">
    <name type="scientific">Caerostris extrusa</name>
    <name type="common">Bark spider</name>
    <name type="synonym">Caerostris bankana</name>
    <dbReference type="NCBI Taxonomy" id="172846"/>
    <lineage>
        <taxon>Eukaryota</taxon>
        <taxon>Metazoa</taxon>
        <taxon>Ecdysozoa</taxon>
        <taxon>Arthropoda</taxon>
        <taxon>Chelicerata</taxon>
        <taxon>Arachnida</taxon>
        <taxon>Araneae</taxon>
        <taxon>Araneomorphae</taxon>
        <taxon>Entelegynae</taxon>
        <taxon>Araneoidea</taxon>
        <taxon>Araneidae</taxon>
        <taxon>Caerostris</taxon>
    </lineage>
</organism>
<protein>
    <submittedName>
        <fullName evidence="2">Protein ARV1</fullName>
    </submittedName>
</protein>
<keyword evidence="1" id="KW-0812">Transmembrane</keyword>
<feature type="transmembrane region" description="Helical" evidence="1">
    <location>
        <begin position="89"/>
        <end position="110"/>
    </location>
</feature>